<dbReference type="EMBL" id="CP019323">
    <property type="protein sequence ID" value="APX72076.1"/>
    <property type="molecule type" value="Genomic_DNA"/>
</dbReference>
<dbReference type="KEGG" id="lalw:BTM29_05640"/>
<proteinExistence type="predicted"/>
<protein>
    <submittedName>
        <fullName evidence="2">Uncharacterized protein</fullName>
    </submittedName>
</protein>
<keyword evidence="1" id="KW-0812">Transmembrane</keyword>
<keyword evidence="1" id="KW-0472">Membrane</keyword>
<sequence>MNLTQWVQIGSSLVALVIAVFMPIYQQHVQNIRDQRLHNQKIKDQIETQNEHIDSIKKIMVGFISGDFLETTDQDMETIDHANKFFFDASSFNDWIDSRLMNIPDKRERELLMLGKGYFIDKEDMHYGAVETYGNDPDKFTPYPGSTKKDLEELCNYYIDSIKKL</sequence>
<evidence type="ECO:0000256" key="1">
    <source>
        <dbReference type="SAM" id="Phobius"/>
    </source>
</evidence>
<accession>A0A1P8Q2M5</accession>
<dbReference type="RefSeq" id="WP_076614579.1">
    <property type="nucleotide sequence ID" value="NZ_CP019323.1"/>
</dbReference>
<organism evidence="2 3">
    <name type="scientific">Companilactobacillus allii</name>
    <dbReference type="NCBI Taxonomy" id="1847728"/>
    <lineage>
        <taxon>Bacteria</taxon>
        <taxon>Bacillati</taxon>
        <taxon>Bacillota</taxon>
        <taxon>Bacilli</taxon>
        <taxon>Lactobacillales</taxon>
        <taxon>Lactobacillaceae</taxon>
        <taxon>Companilactobacillus</taxon>
    </lineage>
</organism>
<dbReference type="Proteomes" id="UP000187499">
    <property type="component" value="Chromosome"/>
</dbReference>
<gene>
    <name evidence="2" type="ORF">BTM29_05640</name>
</gene>
<reference evidence="2" key="1">
    <citation type="journal article" date="2017" name="Int. J. Syst. Evol. Microbiol.">
        <title>Lactobacillus allii sp. nov. isolated from scallion kimchi.</title>
        <authorList>
            <person name="Jung M.Y."/>
            <person name="Lee S.H."/>
            <person name="Lee M."/>
            <person name="Song J.H."/>
            <person name="Chang J.Y."/>
        </authorList>
    </citation>
    <scope>NUCLEOTIDE SEQUENCE</scope>
    <source>
        <strain evidence="2">WiKim39</strain>
    </source>
</reference>
<keyword evidence="1" id="KW-1133">Transmembrane helix</keyword>
<keyword evidence="3" id="KW-1185">Reference proteome</keyword>
<feature type="transmembrane region" description="Helical" evidence="1">
    <location>
        <begin position="6"/>
        <end position="25"/>
    </location>
</feature>
<evidence type="ECO:0000313" key="3">
    <source>
        <dbReference type="Proteomes" id="UP000187499"/>
    </source>
</evidence>
<dbReference type="AlphaFoldDB" id="A0A1P8Q2M5"/>
<name>A0A1P8Q2M5_9LACO</name>
<evidence type="ECO:0000313" key="2">
    <source>
        <dbReference type="EMBL" id="APX72076.1"/>
    </source>
</evidence>
<dbReference type="STRING" id="1847728.BTM29_05640"/>